<comment type="caution">
    <text evidence="4">The sequence shown here is derived from an EMBL/GenBank/DDBJ whole genome shotgun (WGS) entry which is preliminary data.</text>
</comment>
<proteinExistence type="inferred from homology"/>
<reference evidence="4 5" key="1">
    <citation type="journal article" date="2015" name="MBio">
        <title>Genome-Resolved Metagenomic Analysis Reveals Roles for Candidate Phyla and Other Microbial Community Members in Biogeochemical Transformations in Oil Reservoirs.</title>
        <authorList>
            <person name="Hu P."/>
            <person name="Tom L."/>
            <person name="Singh A."/>
            <person name="Thomas B.C."/>
            <person name="Baker B.J."/>
            <person name="Piceno Y.M."/>
            <person name="Andersen G.L."/>
            <person name="Banfield J.F."/>
        </authorList>
    </citation>
    <scope>NUCLEOTIDE SEQUENCE [LARGE SCALE GENOMIC DNA]</scope>
    <source>
        <strain evidence="4">46_16</strain>
    </source>
</reference>
<evidence type="ECO:0000256" key="1">
    <source>
        <dbReference type="ARBA" id="ARBA00006525"/>
    </source>
</evidence>
<dbReference type="InterPro" id="IPR010994">
    <property type="entry name" value="RuvA_2-like"/>
</dbReference>
<dbReference type="EMBL" id="LGFU01000132">
    <property type="protein sequence ID" value="KUK45856.1"/>
    <property type="molecule type" value="Genomic_DNA"/>
</dbReference>
<dbReference type="Pfam" id="PF02481">
    <property type="entry name" value="DNA_processg_A"/>
    <property type="match status" value="1"/>
</dbReference>
<feature type="domain" description="Smf/DprA SLOG" evidence="2">
    <location>
        <begin position="77"/>
        <end position="285"/>
    </location>
</feature>
<comment type="similarity">
    <text evidence="1">Belongs to the DprA/Smf family.</text>
</comment>
<dbReference type="GO" id="GO:0009294">
    <property type="term" value="P:DNA-mediated transformation"/>
    <property type="evidence" value="ECO:0007669"/>
    <property type="project" value="InterPro"/>
</dbReference>
<dbReference type="PANTHER" id="PTHR43022">
    <property type="entry name" value="PROTEIN SMF"/>
    <property type="match status" value="1"/>
</dbReference>
<dbReference type="PATRIC" id="fig|167964.4.peg.1415"/>
<dbReference type="SUPFAM" id="SSF47781">
    <property type="entry name" value="RuvA domain 2-like"/>
    <property type="match status" value="1"/>
</dbReference>
<name>A0A101FWQ2_9CHLR</name>
<dbReference type="NCBIfam" id="TIGR00732">
    <property type="entry name" value="dprA"/>
    <property type="match status" value="1"/>
</dbReference>
<evidence type="ECO:0000313" key="5">
    <source>
        <dbReference type="Proteomes" id="UP000064249"/>
    </source>
</evidence>
<dbReference type="AlphaFoldDB" id="A0A101FWQ2"/>
<dbReference type="Pfam" id="PF17782">
    <property type="entry name" value="WHD_DprA"/>
    <property type="match status" value="1"/>
</dbReference>
<dbReference type="Gene3D" id="3.40.50.450">
    <property type="match status" value="1"/>
</dbReference>
<dbReference type="InterPro" id="IPR036390">
    <property type="entry name" value="WH_DNA-bd_sf"/>
</dbReference>
<evidence type="ECO:0000313" key="4">
    <source>
        <dbReference type="EMBL" id="KUK45856.1"/>
    </source>
</evidence>
<feature type="domain" description="DprA winged helix" evidence="3">
    <location>
        <begin position="301"/>
        <end position="349"/>
    </location>
</feature>
<protein>
    <submittedName>
        <fullName evidence="4">Putative DNA processing protein</fullName>
    </submittedName>
</protein>
<sequence length="367" mass="40346">MEEKKYWVGFNHVKGIGAVRFQRLQHYFRNLEDAWNATAGELLHAGIGEKAAENLHRFKHEHDLDKIYESILQQEIQIITTGEESYPARLLQIANPPPVLYVRGKISEQDQQAIAVVGTRKVTSYGKSVVRDLGGIFAHNNVTIVSGLARGVDSEAHRAILKAGGRTLAVMGSGVDVIYPPENAQLAQEIIENGAIISDYAPGTQPEGVNFPPRNRIIAGLSLATVVIEAGERSGALITASFTADQGKDVFAVPGSIYAPQSKGTNKLIFDGAYPLIQYDSIFEILDLQNVQYQHTMQRDIPTDEVEILILKLLQNEAMHIDDLQAATGLPVSRISSALTILELKGHVKNTGNMTYSANYELKEEYV</sequence>
<dbReference type="InterPro" id="IPR036388">
    <property type="entry name" value="WH-like_DNA-bd_sf"/>
</dbReference>
<dbReference type="Proteomes" id="UP000064249">
    <property type="component" value="Unassembled WGS sequence"/>
</dbReference>
<dbReference type="InterPro" id="IPR003488">
    <property type="entry name" value="DprA"/>
</dbReference>
<evidence type="ECO:0000259" key="3">
    <source>
        <dbReference type="Pfam" id="PF17782"/>
    </source>
</evidence>
<dbReference type="SUPFAM" id="SSF102405">
    <property type="entry name" value="MCP/YpsA-like"/>
    <property type="match status" value="1"/>
</dbReference>
<dbReference type="SUPFAM" id="SSF46785">
    <property type="entry name" value="Winged helix' DNA-binding domain"/>
    <property type="match status" value="1"/>
</dbReference>
<dbReference type="Gene3D" id="1.10.10.10">
    <property type="entry name" value="Winged helix-like DNA-binding domain superfamily/Winged helix DNA-binding domain"/>
    <property type="match status" value="1"/>
</dbReference>
<dbReference type="InterPro" id="IPR041614">
    <property type="entry name" value="DprA_WH"/>
</dbReference>
<evidence type="ECO:0000259" key="2">
    <source>
        <dbReference type="Pfam" id="PF02481"/>
    </source>
</evidence>
<dbReference type="PANTHER" id="PTHR43022:SF1">
    <property type="entry name" value="PROTEIN SMF"/>
    <property type="match status" value="1"/>
</dbReference>
<gene>
    <name evidence="4" type="ORF">XD73_1273</name>
</gene>
<dbReference type="InterPro" id="IPR057666">
    <property type="entry name" value="DrpA_SLOG"/>
</dbReference>
<accession>A0A101FWQ2</accession>
<organism evidence="4 5">
    <name type="scientific">Anaerolinea thermophila</name>
    <dbReference type="NCBI Taxonomy" id="167964"/>
    <lineage>
        <taxon>Bacteria</taxon>
        <taxon>Bacillati</taxon>
        <taxon>Chloroflexota</taxon>
        <taxon>Anaerolineae</taxon>
        <taxon>Anaerolineales</taxon>
        <taxon>Anaerolineaceae</taxon>
        <taxon>Anaerolinea</taxon>
    </lineage>
</organism>